<evidence type="ECO:0008006" key="2">
    <source>
        <dbReference type="Google" id="ProtNLM"/>
    </source>
</evidence>
<dbReference type="GO" id="GO:0016853">
    <property type="term" value="F:isomerase activity"/>
    <property type="evidence" value="ECO:0007669"/>
    <property type="project" value="InterPro"/>
</dbReference>
<sequence>VKKPGDLDEGEESRDVLDYSLLEIIMLDGIGGLVKALELKGAFRFSEITDAQKKMIGEAISSLKLNFYPYCDSLETSQGRVYFMINQDREKRLLSVALSNKAHDELTAGEVLNLNNYTVKVCPLTHENAGVIREIFGYTSPSVLGTKSAFGTGDRIGGAASATPGHIRAAKNYDVAMFFAQQSVRENARTRRTFRQVLDDATWGVFQEGYKRQWGADADHLMDLVSMGQAVDAGFTMFTVDPSHCINDTPVNMGQEESRRAFLALFSTRKEAKRFMEKYLSISRKLTGPTHTLKIEYHEEGVMRIAVQYLRAIRFTSDAYAAITHHKGTTDIDFEMSVDETSAPTTALAHYLIIRELRDAGVRLTSLAPRFDAGFEKGVDIRTNNGRKPSPADLKRFEDNIKDQALIAREMGPYKLGVHSGSDKFTAYPIMSRHTEGMFHVKTAGTSYLEAVKVIAKHDPSLYRRLHQDALETFELNRKTYHLTTNLANVPKARELNRAKVVEGLTEND</sequence>
<proteinExistence type="predicted"/>
<organism evidence="1">
    <name type="scientific">marine sediment metagenome</name>
    <dbReference type="NCBI Taxonomy" id="412755"/>
    <lineage>
        <taxon>unclassified sequences</taxon>
        <taxon>metagenomes</taxon>
        <taxon>ecological metagenomes</taxon>
    </lineage>
</organism>
<dbReference type="AlphaFoldDB" id="X1E886"/>
<dbReference type="Pfam" id="PF16257">
    <property type="entry name" value="UxaE"/>
    <property type="match status" value="1"/>
</dbReference>
<feature type="non-terminal residue" evidence="1">
    <location>
        <position position="1"/>
    </location>
</feature>
<name>X1E886_9ZZZZ</name>
<dbReference type="InterPro" id="IPR032586">
    <property type="entry name" value="UxaE"/>
</dbReference>
<comment type="caution">
    <text evidence="1">The sequence shown here is derived from an EMBL/GenBank/DDBJ whole genome shotgun (WGS) entry which is preliminary data.</text>
</comment>
<evidence type="ECO:0000313" key="1">
    <source>
        <dbReference type="EMBL" id="GAH29466.1"/>
    </source>
</evidence>
<accession>X1E886</accession>
<protein>
    <recommendedName>
        <fullName evidence="2">D-TagA/D-FruA epimerase</fullName>
    </recommendedName>
</protein>
<dbReference type="EMBL" id="BARU01001128">
    <property type="protein sequence ID" value="GAH29466.1"/>
    <property type="molecule type" value="Genomic_DNA"/>
</dbReference>
<reference evidence="1" key="1">
    <citation type="journal article" date="2014" name="Front. Microbiol.">
        <title>High frequency of phylogenetically diverse reductive dehalogenase-homologous genes in deep subseafloor sedimentary metagenomes.</title>
        <authorList>
            <person name="Kawai M."/>
            <person name="Futagami T."/>
            <person name="Toyoda A."/>
            <person name="Takaki Y."/>
            <person name="Nishi S."/>
            <person name="Hori S."/>
            <person name="Arai W."/>
            <person name="Tsubouchi T."/>
            <person name="Morono Y."/>
            <person name="Uchiyama I."/>
            <person name="Ito T."/>
            <person name="Fujiyama A."/>
            <person name="Inagaki F."/>
            <person name="Takami H."/>
        </authorList>
    </citation>
    <scope>NUCLEOTIDE SEQUENCE</scope>
    <source>
        <strain evidence="1">Expedition CK06-06</strain>
    </source>
</reference>
<gene>
    <name evidence="1" type="ORF">S03H2_03137</name>
</gene>
<feature type="non-terminal residue" evidence="1">
    <location>
        <position position="509"/>
    </location>
</feature>